<feature type="transmembrane region" description="Helical" evidence="1">
    <location>
        <begin position="88"/>
        <end position="109"/>
    </location>
</feature>
<protein>
    <recommendedName>
        <fullName evidence="4">Zinc-ribbon 15 domain-containing protein</fullName>
    </recommendedName>
</protein>
<proteinExistence type="predicted"/>
<keyword evidence="3" id="KW-1185">Reference proteome</keyword>
<reference evidence="2 3" key="1">
    <citation type="submission" date="2020-04" db="EMBL/GenBank/DDBJ databases">
        <authorList>
            <person name="Yoon J."/>
        </authorList>
    </citation>
    <scope>NUCLEOTIDE SEQUENCE [LARGE SCALE GENOMIC DNA]</scope>
    <source>
        <strain evidence="2 3">DJ-13</strain>
    </source>
</reference>
<sequence length="200" mass="22869">MIIYGSRSTHLKSSNLPNAKCPCGESKGKLTASVFGRHVHVFWIPLFPVGKKAVFECKQCHKGFKKKELGEDAKLAYKNFKGTVKTPLWKYTGLAIIAILIGMGIYSSIQNDKKVVEYLENPAMFDTYTFKTESNYYSTFKIVEVFQDSVFVNYNDYETDKISGIRKIDLKKNYSSEVYVLTNNAIKSMFDQGYIKDIDR</sequence>
<dbReference type="Proteomes" id="UP000718451">
    <property type="component" value="Unassembled WGS sequence"/>
</dbReference>
<evidence type="ECO:0000313" key="3">
    <source>
        <dbReference type="Proteomes" id="UP000718451"/>
    </source>
</evidence>
<keyword evidence="1" id="KW-1133">Transmembrane helix</keyword>
<gene>
    <name evidence="2" type="ORF">HCU67_10795</name>
</gene>
<evidence type="ECO:0000256" key="1">
    <source>
        <dbReference type="SAM" id="Phobius"/>
    </source>
</evidence>
<name>A0ABX1GS24_9FLAO</name>
<keyword evidence="1" id="KW-0812">Transmembrane</keyword>
<evidence type="ECO:0000313" key="2">
    <source>
        <dbReference type="EMBL" id="NKI32433.1"/>
    </source>
</evidence>
<organism evidence="2 3">
    <name type="scientific">Croceivirga thetidis</name>
    <dbReference type="NCBI Taxonomy" id="2721623"/>
    <lineage>
        <taxon>Bacteria</taxon>
        <taxon>Pseudomonadati</taxon>
        <taxon>Bacteroidota</taxon>
        <taxon>Flavobacteriia</taxon>
        <taxon>Flavobacteriales</taxon>
        <taxon>Flavobacteriaceae</taxon>
        <taxon>Croceivirga</taxon>
    </lineage>
</organism>
<keyword evidence="1" id="KW-0472">Membrane</keyword>
<comment type="caution">
    <text evidence="2">The sequence shown here is derived from an EMBL/GenBank/DDBJ whole genome shotgun (WGS) entry which is preliminary data.</text>
</comment>
<dbReference type="RefSeq" id="WP_168552633.1">
    <property type="nucleotide sequence ID" value="NZ_JAAWWL010000002.1"/>
</dbReference>
<evidence type="ECO:0008006" key="4">
    <source>
        <dbReference type="Google" id="ProtNLM"/>
    </source>
</evidence>
<accession>A0ABX1GS24</accession>
<dbReference type="EMBL" id="JAAWWL010000002">
    <property type="protein sequence ID" value="NKI32433.1"/>
    <property type="molecule type" value="Genomic_DNA"/>
</dbReference>